<gene>
    <name evidence="4" type="ORF">L484_012221</name>
</gene>
<reference evidence="5" key="1">
    <citation type="submission" date="2013-01" db="EMBL/GenBank/DDBJ databases">
        <title>Draft Genome Sequence of a Mulberry Tree, Morus notabilis C.K. Schneid.</title>
        <authorList>
            <person name="He N."/>
            <person name="Zhao S."/>
        </authorList>
    </citation>
    <scope>NUCLEOTIDE SEQUENCE</scope>
</reference>
<dbReference type="PANTHER" id="PTHR47303:SF1">
    <property type="entry name" value="NF-KAPPA-B INHIBITOR BETA"/>
    <property type="match status" value="1"/>
</dbReference>
<feature type="compositionally biased region" description="Basic and acidic residues" evidence="2">
    <location>
        <begin position="8"/>
        <end position="31"/>
    </location>
</feature>
<name>W9QN22_9ROSA</name>
<accession>W9QN22</accession>
<dbReference type="InterPro" id="IPR036770">
    <property type="entry name" value="Ankyrin_rpt-contain_sf"/>
</dbReference>
<dbReference type="PANTHER" id="PTHR47303">
    <property type="match status" value="1"/>
</dbReference>
<dbReference type="AlphaFoldDB" id="W9QN22"/>
<keyword evidence="3" id="KW-0472">Membrane</keyword>
<evidence type="ECO:0000313" key="4">
    <source>
        <dbReference type="EMBL" id="EXB44301.1"/>
    </source>
</evidence>
<keyword evidence="1" id="KW-0040">ANK repeat</keyword>
<protein>
    <submittedName>
        <fullName evidence="4">Uncharacterized protein</fullName>
    </submittedName>
</protein>
<dbReference type="Gene3D" id="1.25.40.20">
    <property type="entry name" value="Ankyrin repeat-containing domain"/>
    <property type="match status" value="1"/>
</dbReference>
<evidence type="ECO:0000313" key="5">
    <source>
        <dbReference type="Proteomes" id="UP000030645"/>
    </source>
</evidence>
<dbReference type="STRING" id="981085.W9QN22"/>
<dbReference type="eggNOG" id="KOG0504">
    <property type="taxonomic scope" value="Eukaryota"/>
</dbReference>
<feature type="transmembrane region" description="Helical" evidence="3">
    <location>
        <begin position="110"/>
        <end position="129"/>
    </location>
</feature>
<dbReference type="PROSITE" id="PS50088">
    <property type="entry name" value="ANK_REPEAT"/>
    <property type="match status" value="1"/>
</dbReference>
<dbReference type="SMART" id="SM00248">
    <property type="entry name" value="ANK"/>
    <property type="match status" value="2"/>
</dbReference>
<dbReference type="PROSITE" id="PS50297">
    <property type="entry name" value="ANK_REP_REGION"/>
    <property type="match status" value="1"/>
</dbReference>
<organism evidence="4 5">
    <name type="scientific">Morus notabilis</name>
    <dbReference type="NCBI Taxonomy" id="981085"/>
    <lineage>
        <taxon>Eukaryota</taxon>
        <taxon>Viridiplantae</taxon>
        <taxon>Streptophyta</taxon>
        <taxon>Embryophyta</taxon>
        <taxon>Tracheophyta</taxon>
        <taxon>Spermatophyta</taxon>
        <taxon>Magnoliopsida</taxon>
        <taxon>eudicotyledons</taxon>
        <taxon>Gunneridae</taxon>
        <taxon>Pentapetalae</taxon>
        <taxon>rosids</taxon>
        <taxon>fabids</taxon>
        <taxon>Rosales</taxon>
        <taxon>Moraceae</taxon>
        <taxon>Moreae</taxon>
        <taxon>Morus</taxon>
    </lineage>
</organism>
<dbReference type="InterPro" id="IPR002110">
    <property type="entry name" value="Ankyrin_rpt"/>
</dbReference>
<keyword evidence="5" id="KW-1185">Reference proteome</keyword>
<evidence type="ECO:0000256" key="1">
    <source>
        <dbReference type="PROSITE-ProRule" id="PRU00023"/>
    </source>
</evidence>
<evidence type="ECO:0000256" key="3">
    <source>
        <dbReference type="SAM" id="Phobius"/>
    </source>
</evidence>
<dbReference type="Proteomes" id="UP000030645">
    <property type="component" value="Unassembled WGS sequence"/>
</dbReference>
<evidence type="ECO:0000256" key="2">
    <source>
        <dbReference type="SAM" id="MobiDB-lite"/>
    </source>
</evidence>
<keyword evidence="3" id="KW-0812">Transmembrane</keyword>
<keyword evidence="3" id="KW-1133">Transmembrane helix</keyword>
<feature type="region of interest" description="Disordered" evidence="2">
    <location>
        <begin position="1"/>
        <end position="31"/>
    </location>
</feature>
<dbReference type="EMBL" id="KE343860">
    <property type="protein sequence ID" value="EXB44301.1"/>
    <property type="molecule type" value="Genomic_DNA"/>
</dbReference>
<proteinExistence type="predicted"/>
<sequence>MESGNPITEKESGLEKMNEKANKPPGSDDKIANEVDFERHRPLFDAGRHGNWEMAKTNLDQHPDAVRARIDVSGNTLLHVAVSAGHLHIVKELVQLLTEEDLMMRQKDGFTVLTFAIVIGNISIVKYLIRENKKLVRIFPTYPDIPISVAVTLGFQEMARYLYSETPGEDLTLPENGMISSSLISECIYRKQFDIPIHLLGRCPGLAITVDNFDRLPVLSLASSATKSVFATRSQLRFWQRWVYDGINIGSDAANQISMDVQNLEDSQMDKNDLTPIRSVERWSLTPRKWSYKRCPQDDESVESVEDLRRELRLSCELCTVERATQSNLN</sequence>
<dbReference type="SUPFAM" id="SSF48403">
    <property type="entry name" value="Ankyrin repeat"/>
    <property type="match status" value="1"/>
</dbReference>
<dbReference type="Pfam" id="PF12796">
    <property type="entry name" value="Ank_2"/>
    <property type="match status" value="1"/>
</dbReference>
<feature type="repeat" description="ANK" evidence="1">
    <location>
        <begin position="73"/>
        <end position="95"/>
    </location>
</feature>